<keyword evidence="4" id="KW-1185">Reference proteome</keyword>
<feature type="domain" description="DUF4440" evidence="2">
    <location>
        <begin position="43"/>
        <end position="147"/>
    </location>
</feature>
<dbReference type="Proteomes" id="UP001155241">
    <property type="component" value="Unassembled WGS sequence"/>
</dbReference>
<accession>A0A9X2F8M7</accession>
<dbReference type="RefSeq" id="WP_252851804.1">
    <property type="nucleotide sequence ID" value="NZ_JAMXLR010000026.1"/>
</dbReference>
<dbReference type="EMBL" id="JAMXLR010000026">
    <property type="protein sequence ID" value="MCO6043698.1"/>
    <property type="molecule type" value="Genomic_DNA"/>
</dbReference>
<protein>
    <submittedName>
        <fullName evidence="3">DUF4440 domain-containing protein</fullName>
    </submittedName>
</protein>
<dbReference type="SUPFAM" id="SSF54427">
    <property type="entry name" value="NTF2-like"/>
    <property type="match status" value="1"/>
</dbReference>
<dbReference type="InterPro" id="IPR032710">
    <property type="entry name" value="NTF2-like_dom_sf"/>
</dbReference>
<evidence type="ECO:0000256" key="1">
    <source>
        <dbReference type="SAM" id="SignalP"/>
    </source>
</evidence>
<reference evidence="3" key="1">
    <citation type="submission" date="2022-06" db="EMBL/GenBank/DDBJ databases">
        <title>Aeoliella straminimaris, a novel planctomycete from sediments.</title>
        <authorList>
            <person name="Vitorino I.R."/>
            <person name="Lage O.M."/>
        </authorList>
    </citation>
    <scope>NUCLEOTIDE SEQUENCE</scope>
    <source>
        <strain evidence="3">ICT_H6.2</strain>
    </source>
</reference>
<gene>
    <name evidence="3" type="ORF">NG895_07245</name>
</gene>
<organism evidence="3 4">
    <name type="scientific">Aeoliella straminimaris</name>
    <dbReference type="NCBI Taxonomy" id="2954799"/>
    <lineage>
        <taxon>Bacteria</taxon>
        <taxon>Pseudomonadati</taxon>
        <taxon>Planctomycetota</taxon>
        <taxon>Planctomycetia</taxon>
        <taxon>Pirellulales</taxon>
        <taxon>Lacipirellulaceae</taxon>
        <taxon>Aeoliella</taxon>
    </lineage>
</organism>
<evidence type="ECO:0000313" key="4">
    <source>
        <dbReference type="Proteomes" id="UP001155241"/>
    </source>
</evidence>
<keyword evidence="1" id="KW-0732">Signal</keyword>
<feature type="chain" id="PRO_5040784649" evidence="1">
    <location>
        <begin position="26"/>
        <end position="158"/>
    </location>
</feature>
<feature type="signal peptide" evidence="1">
    <location>
        <begin position="1"/>
        <end position="25"/>
    </location>
</feature>
<dbReference type="AlphaFoldDB" id="A0A9X2F8M7"/>
<dbReference type="Gene3D" id="3.10.450.50">
    <property type="match status" value="1"/>
</dbReference>
<evidence type="ECO:0000259" key="2">
    <source>
        <dbReference type="Pfam" id="PF14534"/>
    </source>
</evidence>
<dbReference type="InterPro" id="IPR027843">
    <property type="entry name" value="DUF4440"/>
</dbReference>
<evidence type="ECO:0000313" key="3">
    <source>
        <dbReference type="EMBL" id="MCO6043698.1"/>
    </source>
</evidence>
<proteinExistence type="predicted"/>
<sequence length="158" mass="17779">MAPRLNSVLVVLTIACVAATLPARSAEESDPNEALTKQITVLLEEQKEYWNAGDIDGFMRYYWKSDDLTFSSGGTTRRGWGSTLRRYREQYPTPEKMGKLAFSDLEVRPIGSAAALVLGRWALEREPDPVGGNFTLVLERHSGRWLIIHDHTSRLADE</sequence>
<dbReference type="Pfam" id="PF14534">
    <property type="entry name" value="DUF4440"/>
    <property type="match status" value="1"/>
</dbReference>
<name>A0A9X2F8M7_9BACT</name>
<comment type="caution">
    <text evidence="3">The sequence shown here is derived from an EMBL/GenBank/DDBJ whole genome shotgun (WGS) entry which is preliminary data.</text>
</comment>
<dbReference type="PROSITE" id="PS51257">
    <property type="entry name" value="PROKAR_LIPOPROTEIN"/>
    <property type="match status" value="1"/>
</dbReference>